<feature type="transmembrane region" description="Helical" evidence="8">
    <location>
        <begin position="231"/>
        <end position="251"/>
    </location>
</feature>
<evidence type="ECO:0000256" key="2">
    <source>
        <dbReference type="ARBA" id="ARBA00006117"/>
    </source>
</evidence>
<feature type="transmembrane region" description="Helical" evidence="8">
    <location>
        <begin position="55"/>
        <end position="71"/>
    </location>
</feature>
<evidence type="ECO:0000256" key="1">
    <source>
        <dbReference type="ARBA" id="ARBA00004651"/>
    </source>
</evidence>
<dbReference type="RefSeq" id="WP_034571019.1">
    <property type="nucleotide sequence ID" value="NZ_JQBS01000007.1"/>
</dbReference>
<feature type="transmembrane region" description="Helical" evidence="8">
    <location>
        <begin position="6"/>
        <end position="24"/>
    </location>
</feature>
<evidence type="ECO:0000256" key="7">
    <source>
        <dbReference type="ARBA" id="ARBA00023136"/>
    </source>
</evidence>
<comment type="subcellular location">
    <subcellularLocation>
        <location evidence="1">Cell membrane</location>
        <topology evidence="1">Multi-pass membrane protein</topology>
    </subcellularLocation>
</comment>
<dbReference type="eggNOG" id="COG4975">
    <property type="taxonomic scope" value="Bacteria"/>
</dbReference>
<dbReference type="PANTHER" id="PTHR16119">
    <property type="entry name" value="TRANSMEMBRANE PROTEIN 144"/>
    <property type="match status" value="1"/>
</dbReference>
<evidence type="ECO:0000256" key="3">
    <source>
        <dbReference type="ARBA" id="ARBA00022448"/>
    </source>
</evidence>
<feature type="transmembrane region" description="Helical" evidence="8">
    <location>
        <begin position="83"/>
        <end position="110"/>
    </location>
</feature>
<name>A0A0R2I4K6_CARDV</name>
<evidence type="ECO:0000256" key="6">
    <source>
        <dbReference type="ARBA" id="ARBA00022989"/>
    </source>
</evidence>
<dbReference type="GeneID" id="89588325"/>
<evidence type="ECO:0000256" key="5">
    <source>
        <dbReference type="ARBA" id="ARBA00022692"/>
    </source>
</evidence>
<feature type="transmembrane region" description="Helical" evidence="8">
    <location>
        <begin position="31"/>
        <end position="49"/>
    </location>
</feature>
<feature type="transmembrane region" description="Helical" evidence="8">
    <location>
        <begin position="176"/>
        <end position="195"/>
    </location>
</feature>
<evidence type="ECO:0000256" key="4">
    <source>
        <dbReference type="ARBA" id="ARBA00022597"/>
    </source>
</evidence>
<dbReference type="PANTHER" id="PTHR16119:SF17">
    <property type="entry name" value="TRANSMEMBRANE PROTEIN 144"/>
    <property type="match status" value="1"/>
</dbReference>
<dbReference type="Proteomes" id="UP000051658">
    <property type="component" value="Unassembled WGS sequence"/>
</dbReference>
<keyword evidence="5 8" id="KW-0812">Transmembrane</keyword>
<dbReference type="SUPFAM" id="SSF103481">
    <property type="entry name" value="Multidrug resistance efflux transporter EmrE"/>
    <property type="match status" value="2"/>
</dbReference>
<dbReference type="InterPro" id="IPR037185">
    <property type="entry name" value="EmrE-like"/>
</dbReference>
<feature type="transmembrane region" description="Helical" evidence="8">
    <location>
        <begin position="263"/>
        <end position="281"/>
    </location>
</feature>
<evidence type="ECO:0000313" key="10">
    <source>
        <dbReference type="Proteomes" id="UP000051658"/>
    </source>
</evidence>
<feature type="transmembrane region" description="Helical" evidence="8">
    <location>
        <begin position="116"/>
        <end position="135"/>
    </location>
</feature>
<evidence type="ECO:0000256" key="8">
    <source>
        <dbReference type="SAM" id="Phobius"/>
    </source>
</evidence>
<dbReference type="AlphaFoldDB" id="A0A0R2I4K6"/>
<keyword evidence="6 8" id="KW-1133">Transmembrane helix</keyword>
<accession>A0A0R2I4K6</accession>
<feature type="transmembrane region" description="Helical" evidence="8">
    <location>
        <begin position="147"/>
        <end position="164"/>
    </location>
</feature>
<sequence length="283" mass="30284">MDILIAMIPAIAWGSIGLVSNKVGGTAYNQTLGMTIGAFIFSIGIYFVYQPAIDMKVMIAGVLSGLFWVLGQQQQFQSMKYMGVSGALPISTGGQLIANTLAGAILFGEWQTTRDFSIGTIALIILILGARFTAVTDHKEEGENHQLKKGLQAIAISTIGYALYTITVKAANVDAIAVILPQSVGMLIGAIIFSIKQDVLNKYTARNLITGLLWAIGNIFMLIAMKKIGLAVSFSLSQTGIIISTLGGIWLLGEKKTKREFRYVIIGCLLVIAGGMLLGYLKA</sequence>
<reference evidence="9 10" key="1">
    <citation type="journal article" date="2015" name="Genome Announc.">
        <title>Expanding the biotechnology potential of lactobacilli through comparative genomics of 213 strains and associated genera.</title>
        <authorList>
            <person name="Sun Z."/>
            <person name="Harris H.M."/>
            <person name="McCann A."/>
            <person name="Guo C."/>
            <person name="Argimon S."/>
            <person name="Zhang W."/>
            <person name="Yang X."/>
            <person name="Jeffery I.B."/>
            <person name="Cooney J.C."/>
            <person name="Kagawa T.F."/>
            <person name="Liu W."/>
            <person name="Song Y."/>
            <person name="Salvetti E."/>
            <person name="Wrobel A."/>
            <person name="Rasinkangas P."/>
            <person name="Parkhill J."/>
            <person name="Rea M.C."/>
            <person name="O'Sullivan O."/>
            <person name="Ritari J."/>
            <person name="Douillard F.P."/>
            <person name="Paul Ross R."/>
            <person name="Yang R."/>
            <person name="Briner A.E."/>
            <person name="Felis G.E."/>
            <person name="de Vos W.M."/>
            <person name="Barrangou R."/>
            <person name="Klaenhammer T.R."/>
            <person name="Caufield P.W."/>
            <person name="Cui Y."/>
            <person name="Zhang H."/>
            <person name="O'Toole P.W."/>
        </authorList>
    </citation>
    <scope>NUCLEOTIDE SEQUENCE [LARGE SCALE GENOMIC DNA]</scope>
    <source>
        <strain evidence="9 10">DSM 20623</strain>
    </source>
</reference>
<dbReference type="PATRIC" id="fig|1449336.4.peg.338"/>
<evidence type="ECO:0000313" key="9">
    <source>
        <dbReference type="EMBL" id="KRN57349.1"/>
    </source>
</evidence>
<feature type="transmembrane region" description="Helical" evidence="8">
    <location>
        <begin position="207"/>
        <end position="225"/>
    </location>
</feature>
<keyword evidence="4 9" id="KW-0762">Sugar transport</keyword>
<dbReference type="Gene3D" id="1.10.3730.20">
    <property type="match status" value="1"/>
</dbReference>
<proteinExistence type="inferred from homology"/>
<dbReference type="GO" id="GO:0015144">
    <property type="term" value="F:carbohydrate transmembrane transporter activity"/>
    <property type="evidence" value="ECO:0007669"/>
    <property type="project" value="InterPro"/>
</dbReference>
<dbReference type="InterPro" id="IPR010651">
    <property type="entry name" value="Sugar_transport"/>
</dbReference>
<dbReference type="EMBL" id="JQBS01000007">
    <property type="protein sequence ID" value="KRN57349.1"/>
    <property type="molecule type" value="Genomic_DNA"/>
</dbReference>
<comment type="caution">
    <text evidence="9">The sequence shown here is derived from an EMBL/GenBank/DDBJ whole genome shotgun (WGS) entry which is preliminary data.</text>
</comment>
<dbReference type="Pfam" id="PF06800">
    <property type="entry name" value="Sugar_transport"/>
    <property type="match status" value="1"/>
</dbReference>
<keyword evidence="3" id="KW-0813">Transport</keyword>
<dbReference type="GO" id="GO:0005886">
    <property type="term" value="C:plasma membrane"/>
    <property type="evidence" value="ECO:0007669"/>
    <property type="project" value="UniProtKB-SubCell"/>
</dbReference>
<comment type="similarity">
    <text evidence="2">Belongs to the GRP transporter (TC 2.A.7.5) family.</text>
</comment>
<organism evidence="9 10">
    <name type="scientific">Carnobacterium divergens DSM 20623</name>
    <dbReference type="NCBI Taxonomy" id="1449336"/>
    <lineage>
        <taxon>Bacteria</taxon>
        <taxon>Bacillati</taxon>
        <taxon>Bacillota</taxon>
        <taxon>Bacilli</taxon>
        <taxon>Lactobacillales</taxon>
        <taxon>Carnobacteriaceae</taxon>
        <taxon>Carnobacterium</taxon>
    </lineage>
</organism>
<gene>
    <name evidence="9" type="ORF">IV74_GL000331</name>
</gene>
<protein>
    <submittedName>
        <fullName evidence="9">Putative sugar transporter</fullName>
    </submittedName>
</protein>
<keyword evidence="7 8" id="KW-0472">Membrane</keyword>
<keyword evidence="10" id="KW-1185">Reference proteome</keyword>